<dbReference type="AlphaFoldDB" id="A0A124H811"/>
<dbReference type="Proteomes" id="UP000054024">
    <property type="component" value="Unassembled WGS sequence"/>
</dbReference>
<dbReference type="STRING" id="146536.AQI70_01465"/>
<proteinExistence type="predicted"/>
<evidence type="ECO:0008006" key="5">
    <source>
        <dbReference type="Google" id="ProtNLM"/>
    </source>
</evidence>
<keyword evidence="4" id="KW-1185">Reference proteome</keyword>
<dbReference type="RefSeq" id="WP_159042600.1">
    <property type="nucleotide sequence ID" value="NZ_KQ947984.1"/>
</dbReference>
<dbReference type="OrthoDB" id="4061674at2"/>
<name>A0A124H811_9ACTN</name>
<evidence type="ECO:0000313" key="3">
    <source>
        <dbReference type="EMBL" id="KUM82007.1"/>
    </source>
</evidence>
<dbReference type="EMBL" id="LMWJ01000001">
    <property type="protein sequence ID" value="KUM82007.1"/>
    <property type="molecule type" value="Genomic_DNA"/>
</dbReference>
<reference evidence="3 4" key="1">
    <citation type="submission" date="2015-10" db="EMBL/GenBank/DDBJ databases">
        <title>Draft genome sequence of Streptomyces curacoi DSM 40107, type strain for the species Streptomyces curacoi.</title>
        <authorList>
            <person name="Ruckert C."/>
            <person name="Winkler A."/>
            <person name="Kalinowski J."/>
            <person name="Kampfer P."/>
            <person name="Glaeser S."/>
        </authorList>
    </citation>
    <scope>NUCLEOTIDE SEQUENCE [LARGE SCALE GENOMIC DNA]</scope>
    <source>
        <strain evidence="3 4">DSM 40107</strain>
    </source>
</reference>
<dbReference type="SUPFAM" id="SSF56112">
    <property type="entry name" value="Protein kinase-like (PK-like)"/>
    <property type="match status" value="1"/>
</dbReference>
<feature type="region of interest" description="Disordered" evidence="1">
    <location>
        <begin position="292"/>
        <end position="342"/>
    </location>
</feature>
<keyword evidence="2" id="KW-0472">Membrane</keyword>
<accession>A0A124H811</accession>
<protein>
    <recommendedName>
        <fullName evidence="5">Protein kinase domain-containing protein</fullName>
    </recommendedName>
</protein>
<evidence type="ECO:0000256" key="2">
    <source>
        <dbReference type="SAM" id="Phobius"/>
    </source>
</evidence>
<sequence length="367" mass="39542">MTADRSAWALPPVTPLTALGSLGEQIATNNGQSSAVTRVSTPGSGPDLLFKRYKKPLDDTDADRLDRLVAFGRSDAAAGRPSREVLLSRTSWPVARVTDDTSAAIGCLIPTAPDAFALPGGGFREIDTLARSDERFARNGTPPTPEQRLTACRCLVGIAAALEERKLVYSDWNYANAFWNPGDYSVYLIDMDGCAQHTGDDVYQPGWEDPLAPPGTPADLHTDRYRVALLTARCLTGTRNLAEVLHTLADPPAGVPRGAADLLLDMLWAQDRDRRPRSSALLAALDDGPLVRSPVARSPLPARPAVRRGDTTQQPRQTALTRTGKPATGTQPKQPQRPERSKENVTWALVALFVTVLLIVIIAANAS</sequence>
<organism evidence="3 4">
    <name type="scientific">Streptomyces curacoi</name>
    <dbReference type="NCBI Taxonomy" id="146536"/>
    <lineage>
        <taxon>Bacteria</taxon>
        <taxon>Bacillati</taxon>
        <taxon>Actinomycetota</taxon>
        <taxon>Actinomycetes</taxon>
        <taxon>Kitasatosporales</taxon>
        <taxon>Streptomycetaceae</taxon>
        <taxon>Streptomyces</taxon>
    </lineage>
</organism>
<comment type="caution">
    <text evidence="3">The sequence shown here is derived from an EMBL/GenBank/DDBJ whole genome shotgun (WGS) entry which is preliminary data.</text>
</comment>
<dbReference type="Gene3D" id="1.10.510.10">
    <property type="entry name" value="Transferase(Phosphotransferase) domain 1"/>
    <property type="match status" value="1"/>
</dbReference>
<evidence type="ECO:0000256" key="1">
    <source>
        <dbReference type="SAM" id="MobiDB-lite"/>
    </source>
</evidence>
<evidence type="ECO:0000313" key="4">
    <source>
        <dbReference type="Proteomes" id="UP000054024"/>
    </source>
</evidence>
<keyword evidence="2" id="KW-1133">Transmembrane helix</keyword>
<feature type="compositionally biased region" description="Polar residues" evidence="1">
    <location>
        <begin position="311"/>
        <end position="321"/>
    </location>
</feature>
<gene>
    <name evidence="3" type="ORF">AQI70_01465</name>
</gene>
<keyword evidence="2" id="KW-0812">Transmembrane</keyword>
<dbReference type="InterPro" id="IPR011009">
    <property type="entry name" value="Kinase-like_dom_sf"/>
</dbReference>
<feature type="transmembrane region" description="Helical" evidence="2">
    <location>
        <begin position="345"/>
        <end position="366"/>
    </location>
</feature>